<dbReference type="GeneTree" id="ENSGT00390000006896"/>
<reference evidence="12" key="2">
    <citation type="submission" date="2025-09" db="UniProtKB">
        <authorList>
            <consortium name="Ensembl"/>
        </authorList>
    </citation>
    <scope>IDENTIFICATION</scope>
</reference>
<evidence type="ECO:0000313" key="12">
    <source>
        <dbReference type="Ensembl" id="ENSCWAP00000028200.1"/>
    </source>
</evidence>
<sequence length="414" mass="44483">MAVRVPDPGGWSGPFRRVGPDLADACCCPARGGRGRSLSCSGLLRRSAGRSVAIVGRRTGAWLCRGGSPDGPAGPGVTGRRRGASSPGYSAAREEAAAPPSGPEEPALSGARTAFSPAPTPVDLRSPGPVRPGPTRLSAAQAGSRAPTVRTPRKDMKLLENSSFEAINSQLTVETGDAHIIGRIESYSCKMAGDDKHMFKQFCQEGQPHVLEALSPPQTSGLSPSRLSKSQGGEDEGPLSDTCSRKTLFYLIATLNESFRPDYDFSAARSHEFSREPSLSWVVNAVNCSLFSAVREDFRALKPQLWNAVDEEICLAECDIYSYNPDLDSDPFGEDGSLWSFNYFFYNKRLKRIVFFSCRSISGSTYTPSEAGNELDMELGEEEEEEEESGGGGSEGSPEEAGAMEEDRVPVVCM</sequence>
<feature type="compositionally biased region" description="Polar residues" evidence="11">
    <location>
        <begin position="216"/>
        <end position="231"/>
    </location>
</feature>
<dbReference type="FunFam" id="3.40.1000.50:FF:000001">
    <property type="entry name" value="Repressor of RNA polymerase III transcription MAF1"/>
    <property type="match status" value="1"/>
</dbReference>
<proteinExistence type="inferred from homology"/>
<keyword evidence="13" id="KW-1185">Reference proteome</keyword>
<evidence type="ECO:0000256" key="11">
    <source>
        <dbReference type="SAM" id="MobiDB-lite"/>
    </source>
</evidence>
<evidence type="ECO:0000256" key="6">
    <source>
        <dbReference type="ARBA" id="ARBA00022491"/>
    </source>
</evidence>
<evidence type="ECO:0000256" key="8">
    <source>
        <dbReference type="ARBA" id="ARBA00023163"/>
    </source>
</evidence>
<keyword evidence="6" id="KW-0678">Repressor</keyword>
<evidence type="ECO:0000256" key="5">
    <source>
        <dbReference type="ARBA" id="ARBA00022490"/>
    </source>
</evidence>
<evidence type="ECO:0000256" key="1">
    <source>
        <dbReference type="ARBA" id="ARBA00004123"/>
    </source>
</evidence>
<accession>A0A8C3YTF6</accession>
<dbReference type="GO" id="GO:0016480">
    <property type="term" value="P:negative regulation of transcription by RNA polymerase III"/>
    <property type="evidence" value="ECO:0007669"/>
    <property type="project" value="InterPro"/>
</dbReference>
<keyword evidence="8" id="KW-0804">Transcription</keyword>
<feature type="region of interest" description="Disordered" evidence="11">
    <location>
        <begin position="367"/>
        <end position="414"/>
    </location>
</feature>
<dbReference type="InterPro" id="IPR015257">
    <property type="entry name" value="Maf1"/>
</dbReference>
<comment type="similarity">
    <text evidence="3">Belongs to the MAF1 family.</text>
</comment>
<keyword evidence="9" id="KW-0539">Nucleus</keyword>
<name>A0A8C3YTF6_9CETA</name>
<evidence type="ECO:0000256" key="4">
    <source>
        <dbReference type="ARBA" id="ARBA00020829"/>
    </source>
</evidence>
<dbReference type="GO" id="GO:0000994">
    <property type="term" value="F:RNA polymerase III core binding"/>
    <property type="evidence" value="ECO:0007669"/>
    <property type="project" value="TreeGrafter"/>
</dbReference>
<evidence type="ECO:0000256" key="10">
    <source>
        <dbReference type="ARBA" id="ARBA00062680"/>
    </source>
</evidence>
<organism evidence="12 13">
    <name type="scientific">Catagonus wagneri</name>
    <name type="common">Chacoan peccary</name>
    <dbReference type="NCBI Taxonomy" id="51154"/>
    <lineage>
        <taxon>Eukaryota</taxon>
        <taxon>Metazoa</taxon>
        <taxon>Chordata</taxon>
        <taxon>Craniata</taxon>
        <taxon>Vertebrata</taxon>
        <taxon>Euteleostomi</taxon>
        <taxon>Mammalia</taxon>
        <taxon>Eutheria</taxon>
        <taxon>Laurasiatheria</taxon>
        <taxon>Artiodactyla</taxon>
        <taxon>Suina</taxon>
        <taxon>Tayassuidae</taxon>
        <taxon>Catagonus</taxon>
    </lineage>
</organism>
<evidence type="ECO:0000256" key="9">
    <source>
        <dbReference type="ARBA" id="ARBA00023242"/>
    </source>
</evidence>
<keyword evidence="7" id="KW-0805">Transcription regulation</keyword>
<evidence type="ECO:0000256" key="3">
    <source>
        <dbReference type="ARBA" id="ARBA00006231"/>
    </source>
</evidence>
<dbReference type="GO" id="GO:0005737">
    <property type="term" value="C:cytoplasm"/>
    <property type="evidence" value="ECO:0007669"/>
    <property type="project" value="UniProtKB-SubCell"/>
</dbReference>
<comment type="subcellular location">
    <subcellularLocation>
        <location evidence="2">Cytoplasm</location>
    </subcellularLocation>
    <subcellularLocation>
        <location evidence="1">Nucleus</location>
    </subcellularLocation>
</comment>
<gene>
    <name evidence="12" type="primary">MAF1</name>
</gene>
<reference evidence="12" key="1">
    <citation type="submission" date="2025-08" db="UniProtKB">
        <authorList>
            <consortium name="Ensembl"/>
        </authorList>
    </citation>
    <scope>IDENTIFICATION</scope>
</reference>
<dbReference type="PANTHER" id="PTHR22504:SF0">
    <property type="entry name" value="REPRESSOR OF RNA POLYMERASE III TRANSCRIPTION MAF1 HOMOLOG"/>
    <property type="match status" value="1"/>
</dbReference>
<dbReference type="FunFam" id="3.40.1000.50:FF:000002">
    <property type="entry name" value="Repressor of RNA polymerase III transcription MAF1"/>
    <property type="match status" value="1"/>
</dbReference>
<evidence type="ECO:0000313" key="13">
    <source>
        <dbReference type="Proteomes" id="UP000694540"/>
    </source>
</evidence>
<dbReference type="Proteomes" id="UP000694540">
    <property type="component" value="Unplaced"/>
</dbReference>
<feature type="region of interest" description="Disordered" evidence="11">
    <location>
        <begin position="64"/>
        <end position="155"/>
    </location>
</feature>
<feature type="region of interest" description="Disordered" evidence="11">
    <location>
        <begin position="212"/>
        <end position="240"/>
    </location>
</feature>
<feature type="compositionally biased region" description="Basic and acidic residues" evidence="11">
    <location>
        <begin position="405"/>
        <end position="414"/>
    </location>
</feature>
<feature type="compositionally biased region" description="Acidic residues" evidence="11">
    <location>
        <begin position="373"/>
        <end position="389"/>
    </location>
</feature>
<evidence type="ECO:0000256" key="2">
    <source>
        <dbReference type="ARBA" id="ARBA00004496"/>
    </source>
</evidence>
<dbReference type="PANTHER" id="PTHR22504">
    <property type="entry name" value="REPRESSOR OF RNA POLYMERASE III TRANSCRIPTION MAF1"/>
    <property type="match status" value="1"/>
</dbReference>
<protein>
    <recommendedName>
        <fullName evidence="4">Repressor of RNA polymerase III transcription MAF1 homolog</fullName>
    </recommendedName>
</protein>
<dbReference type="Pfam" id="PF09174">
    <property type="entry name" value="Maf1"/>
    <property type="match status" value="1"/>
</dbReference>
<dbReference type="AlphaFoldDB" id="A0A8C3YTF6"/>
<evidence type="ECO:0000256" key="7">
    <source>
        <dbReference type="ARBA" id="ARBA00023015"/>
    </source>
</evidence>
<dbReference type="GO" id="GO:0005634">
    <property type="term" value="C:nucleus"/>
    <property type="evidence" value="ECO:0007669"/>
    <property type="project" value="UniProtKB-SubCell"/>
</dbReference>
<dbReference type="Gene3D" id="3.40.1000.50">
    <property type="entry name" value="Repressor of RNA polymerase III transcription Maf1"/>
    <property type="match status" value="2"/>
</dbReference>
<comment type="subunit">
    <text evidence="10">Interacts with TFIIIB subunits BRF1 and BRF2. Interacts with Pol III subunit POLR3F. Interacts with TFIIIC subunit GTF3C1.</text>
</comment>
<keyword evidence="5" id="KW-0963">Cytoplasm</keyword>
<dbReference type="InterPro" id="IPR038564">
    <property type="entry name" value="Maf1_sf"/>
</dbReference>
<dbReference type="Ensembl" id="ENSCWAT00000030567.1">
    <property type="protein sequence ID" value="ENSCWAP00000028200.1"/>
    <property type="gene ID" value="ENSCWAG00000021226.1"/>
</dbReference>